<reference evidence="2" key="1">
    <citation type="submission" date="2016-11" db="EMBL/GenBank/DDBJ databases">
        <authorList>
            <person name="Jaros S."/>
            <person name="Januszkiewicz K."/>
            <person name="Wedrychowicz H."/>
        </authorList>
    </citation>
    <scope>NUCLEOTIDE SEQUENCE [LARGE SCALE GENOMIC DNA]</scope>
    <source>
        <strain evidence="2">DSM 7057</strain>
    </source>
</reference>
<sequence>MAFATSISYETQKHADIEINSKDFKKEIIFTSQDMNSFSNLVNKYFPMVVEDCIIMDMKKTLYNIMDGGDIANFFPIKDSTVIKKILKERLRVIFKILTKPQGQFDHLFDTDISDELILPIINKFFNDTKVTELNKDTYSTFTYSSVKNIMKLSQDIKFINILKQLSAISQMKF</sequence>
<organism evidence="1 2">
    <name type="scientific">Desulfovibrio desulfuricans</name>
    <dbReference type="NCBI Taxonomy" id="876"/>
    <lineage>
        <taxon>Bacteria</taxon>
        <taxon>Pseudomonadati</taxon>
        <taxon>Thermodesulfobacteriota</taxon>
        <taxon>Desulfovibrionia</taxon>
        <taxon>Desulfovibrionales</taxon>
        <taxon>Desulfovibrionaceae</taxon>
        <taxon>Desulfovibrio</taxon>
    </lineage>
</organism>
<evidence type="ECO:0000313" key="1">
    <source>
        <dbReference type="EMBL" id="SFW74814.1"/>
    </source>
</evidence>
<name>A0AA94L3L1_DESDE</name>
<protein>
    <submittedName>
        <fullName evidence="1">Uncharacterized protein</fullName>
    </submittedName>
</protein>
<dbReference type="AlphaFoldDB" id="A0AA94L3L1"/>
<dbReference type="EMBL" id="FPIW01000108">
    <property type="protein sequence ID" value="SFW74814.1"/>
    <property type="molecule type" value="Genomic_DNA"/>
</dbReference>
<accession>A0AA94L3L1</accession>
<gene>
    <name evidence="1" type="ORF">SAMN02910291_02890</name>
</gene>
<evidence type="ECO:0000313" key="2">
    <source>
        <dbReference type="Proteomes" id="UP000182680"/>
    </source>
</evidence>
<comment type="caution">
    <text evidence="1">The sequence shown here is derived from an EMBL/GenBank/DDBJ whole genome shotgun (WGS) entry which is preliminary data.</text>
</comment>
<proteinExistence type="predicted"/>
<dbReference type="Proteomes" id="UP000182680">
    <property type="component" value="Unassembled WGS sequence"/>
</dbReference>